<reference evidence="1 2" key="1">
    <citation type="submission" date="2019-08" db="EMBL/GenBank/DDBJ databases">
        <title>Bioinformatics analysis of the strain L3 and L5.</title>
        <authorList>
            <person name="Li X."/>
        </authorList>
    </citation>
    <scope>NUCLEOTIDE SEQUENCE [LARGE SCALE GENOMIC DNA]</scope>
    <source>
        <strain evidence="1 2">L3</strain>
    </source>
</reference>
<name>A0A640WF12_9GAMM</name>
<dbReference type="RefSeq" id="WP_149435163.1">
    <property type="nucleotide sequence ID" value="NZ_VTPX01000004.1"/>
</dbReference>
<protein>
    <recommendedName>
        <fullName evidence="3">PIN domain-containing protein</fullName>
    </recommendedName>
</protein>
<organism evidence="1 2">
    <name type="scientific">Salinicola corii</name>
    <dbReference type="NCBI Taxonomy" id="2606937"/>
    <lineage>
        <taxon>Bacteria</taxon>
        <taxon>Pseudomonadati</taxon>
        <taxon>Pseudomonadota</taxon>
        <taxon>Gammaproteobacteria</taxon>
        <taxon>Oceanospirillales</taxon>
        <taxon>Halomonadaceae</taxon>
        <taxon>Salinicola</taxon>
    </lineage>
</organism>
<dbReference type="InterPro" id="IPR029060">
    <property type="entry name" value="PIN-like_dom_sf"/>
</dbReference>
<proteinExistence type="predicted"/>
<dbReference type="SUPFAM" id="SSF88723">
    <property type="entry name" value="PIN domain-like"/>
    <property type="match status" value="1"/>
</dbReference>
<dbReference type="AlphaFoldDB" id="A0A640WF12"/>
<accession>A0A640WF12</accession>
<evidence type="ECO:0000313" key="1">
    <source>
        <dbReference type="EMBL" id="KAA0018743.1"/>
    </source>
</evidence>
<gene>
    <name evidence="1" type="ORF">F0A16_09575</name>
</gene>
<dbReference type="Proteomes" id="UP000466024">
    <property type="component" value="Unassembled WGS sequence"/>
</dbReference>
<keyword evidence="2" id="KW-1185">Reference proteome</keyword>
<evidence type="ECO:0000313" key="2">
    <source>
        <dbReference type="Proteomes" id="UP000466024"/>
    </source>
</evidence>
<sequence>MTTIGRLARQDVIALSSYMETMFEGWKRPGSFPATAIGNVFNGVEVEHVDAAVERSYFFQSSLDEYIDSQSMIKFCKWLLAIDPNVLIEKVTQVKDLPSFLVANLRNVKRFGELCKGLSEKQYPDAFHLWTAEVNGADCFLTIDKKFIHVMTETNRSELPCPPLSPSQLLNQLGIDERDPLEYTEGVFYDISGRRG</sequence>
<comment type="caution">
    <text evidence="1">The sequence shown here is derived from an EMBL/GenBank/DDBJ whole genome shotgun (WGS) entry which is preliminary data.</text>
</comment>
<dbReference type="EMBL" id="VTPX01000004">
    <property type="protein sequence ID" value="KAA0018743.1"/>
    <property type="molecule type" value="Genomic_DNA"/>
</dbReference>
<evidence type="ECO:0008006" key="3">
    <source>
        <dbReference type="Google" id="ProtNLM"/>
    </source>
</evidence>